<feature type="domain" description="Thioredoxin" evidence="7">
    <location>
        <begin position="134"/>
        <end position="238"/>
    </location>
</feature>
<dbReference type="OrthoDB" id="71336at2759"/>
<evidence type="ECO:0000256" key="2">
    <source>
        <dbReference type="ARBA" id="ARBA00022729"/>
    </source>
</evidence>
<feature type="domain" description="Thioredoxin" evidence="7">
    <location>
        <begin position="6"/>
        <end position="131"/>
    </location>
</feature>
<dbReference type="GO" id="GO:0003756">
    <property type="term" value="F:protein disulfide isomerase activity"/>
    <property type="evidence" value="ECO:0007669"/>
    <property type="project" value="InterPro"/>
</dbReference>
<dbReference type="PROSITE" id="PS00194">
    <property type="entry name" value="THIOREDOXIN_1"/>
    <property type="match status" value="4"/>
</dbReference>
<dbReference type="InterPro" id="IPR005788">
    <property type="entry name" value="PDI_thioredoxin-like_dom"/>
</dbReference>
<feature type="domain" description="Thioredoxin" evidence="7">
    <location>
        <begin position="381"/>
        <end position="499"/>
    </location>
</feature>
<feature type="domain" description="Thioredoxin" evidence="7">
    <location>
        <begin position="239"/>
        <end position="377"/>
    </location>
</feature>
<protein>
    <submittedName>
        <fullName evidence="8">DgyrCDS4769</fullName>
    </submittedName>
</protein>
<comment type="similarity">
    <text evidence="1 5">Belongs to the protein disulfide isomerase family.</text>
</comment>
<accession>A0A7I8VHR3</accession>
<evidence type="ECO:0000256" key="4">
    <source>
        <dbReference type="ARBA" id="ARBA00023284"/>
    </source>
</evidence>
<keyword evidence="4" id="KW-0676">Redox-active center</keyword>
<evidence type="ECO:0000256" key="6">
    <source>
        <dbReference type="SAM" id="SignalP"/>
    </source>
</evidence>
<dbReference type="GO" id="GO:0006457">
    <property type="term" value="P:protein folding"/>
    <property type="evidence" value="ECO:0007669"/>
    <property type="project" value="TreeGrafter"/>
</dbReference>
<dbReference type="Proteomes" id="UP000549394">
    <property type="component" value="Unassembled WGS sequence"/>
</dbReference>
<organism evidence="8 9">
    <name type="scientific">Dimorphilus gyrociliatus</name>
    <dbReference type="NCBI Taxonomy" id="2664684"/>
    <lineage>
        <taxon>Eukaryota</taxon>
        <taxon>Metazoa</taxon>
        <taxon>Spiralia</taxon>
        <taxon>Lophotrochozoa</taxon>
        <taxon>Annelida</taxon>
        <taxon>Polychaeta</taxon>
        <taxon>Polychaeta incertae sedis</taxon>
        <taxon>Dinophilidae</taxon>
        <taxon>Dimorphilus</taxon>
    </lineage>
</organism>
<evidence type="ECO:0000256" key="3">
    <source>
        <dbReference type="ARBA" id="ARBA00022737"/>
    </source>
</evidence>
<keyword evidence="9" id="KW-1185">Reference proteome</keyword>
<dbReference type="NCBIfam" id="TIGR01126">
    <property type="entry name" value="pdi_dom"/>
    <property type="match status" value="1"/>
</dbReference>
<dbReference type="InterPro" id="IPR013766">
    <property type="entry name" value="Thioredoxin_domain"/>
</dbReference>
<sequence length="503" mass="57173">MNCLLFLAGLLALTFADHDIKYVKKYSTTEFKDAVTKNPHFVLFYAPWCGHCKRTMPAYEELSEKYNENEGSKQATIAMIDCTQHTDICSEQGVNGYPTIKYFEPSSSEGDEYFGGRGFSDFDQYIQAKLGDTGATEKPAENQNIETSNGVKLYTNDNFDAAIQTGHHFVKFFAPWCPHCKNMVKDWEQLAGLYEDRSVSVAEVDCTQHQAICGSNEIKGYPTLLFFSNGRMVEKYSGARNIDAFKEFVAKTTNSEIKASESQEETVPAEVTNVKVYTTKNFAETNTGHHFVKFYAPWCPHCQNIAPAWEKLGEAFNDDDTVTIGKVDCTTDSEACKKPEVSGYPTLWWMTDGKYVEKYSGPRDFEDLKEFVNSMRGKKDDAKHGTVEDKKVEYVQTLTVDTFEDSISEGHYFIKFYAPWCGHCKRMAPAWEELGKKFAGHEIISIAEVDCTKNREICDKHEVTGFPTLYYFENGQRISEHNGGRDLEELVKFVQDKLPHDEL</sequence>
<feature type="chain" id="PRO_5029639928" evidence="6">
    <location>
        <begin position="17"/>
        <end position="503"/>
    </location>
</feature>
<comment type="caution">
    <text evidence="8">The sequence shown here is derived from an EMBL/GenBank/DDBJ whole genome shotgun (WGS) entry which is preliminary data.</text>
</comment>
<dbReference type="PANTHER" id="PTHR45672:SF3">
    <property type="entry name" value="THIOREDOXIN DOMAIN-CONTAINING PROTEIN 5"/>
    <property type="match status" value="1"/>
</dbReference>
<evidence type="ECO:0000256" key="5">
    <source>
        <dbReference type="RuleBase" id="RU004208"/>
    </source>
</evidence>
<dbReference type="AlphaFoldDB" id="A0A7I8VHR3"/>
<dbReference type="EMBL" id="CAJFCJ010000006">
    <property type="protein sequence ID" value="CAD5115831.1"/>
    <property type="molecule type" value="Genomic_DNA"/>
</dbReference>
<name>A0A7I8VHR3_9ANNE</name>
<feature type="signal peptide" evidence="6">
    <location>
        <begin position="1"/>
        <end position="16"/>
    </location>
</feature>
<dbReference type="InterPro" id="IPR036249">
    <property type="entry name" value="Thioredoxin-like_sf"/>
</dbReference>
<gene>
    <name evidence="8" type="ORF">DGYR_LOCUS4525</name>
</gene>
<keyword evidence="2 6" id="KW-0732">Signal</keyword>
<dbReference type="PROSITE" id="PS51352">
    <property type="entry name" value="THIOREDOXIN_2"/>
    <property type="match status" value="4"/>
</dbReference>
<dbReference type="Pfam" id="PF00085">
    <property type="entry name" value="Thioredoxin"/>
    <property type="match status" value="4"/>
</dbReference>
<dbReference type="Gene3D" id="3.40.30.10">
    <property type="entry name" value="Glutaredoxin"/>
    <property type="match status" value="4"/>
</dbReference>
<evidence type="ECO:0000313" key="9">
    <source>
        <dbReference type="Proteomes" id="UP000549394"/>
    </source>
</evidence>
<dbReference type="InterPro" id="IPR017937">
    <property type="entry name" value="Thioredoxin_CS"/>
</dbReference>
<keyword evidence="3" id="KW-0677">Repeat</keyword>
<evidence type="ECO:0000259" key="7">
    <source>
        <dbReference type="PROSITE" id="PS51352"/>
    </source>
</evidence>
<evidence type="ECO:0000313" key="8">
    <source>
        <dbReference type="EMBL" id="CAD5115831.1"/>
    </source>
</evidence>
<dbReference type="SUPFAM" id="SSF52833">
    <property type="entry name" value="Thioredoxin-like"/>
    <property type="match status" value="4"/>
</dbReference>
<dbReference type="InterPro" id="IPR051063">
    <property type="entry name" value="PDI"/>
</dbReference>
<dbReference type="PRINTS" id="PR00421">
    <property type="entry name" value="THIOREDOXIN"/>
</dbReference>
<dbReference type="PANTHER" id="PTHR45672">
    <property type="entry name" value="PROTEIN DISULFIDE-ISOMERASE C17H9.14C-RELATED"/>
    <property type="match status" value="1"/>
</dbReference>
<evidence type="ECO:0000256" key="1">
    <source>
        <dbReference type="ARBA" id="ARBA00006347"/>
    </source>
</evidence>
<dbReference type="GO" id="GO:0005783">
    <property type="term" value="C:endoplasmic reticulum"/>
    <property type="evidence" value="ECO:0007669"/>
    <property type="project" value="TreeGrafter"/>
</dbReference>
<reference evidence="8 9" key="1">
    <citation type="submission" date="2020-08" db="EMBL/GenBank/DDBJ databases">
        <authorList>
            <person name="Hejnol A."/>
        </authorList>
    </citation>
    <scope>NUCLEOTIDE SEQUENCE [LARGE SCALE GENOMIC DNA]</scope>
</reference>
<proteinExistence type="inferred from homology"/>